<dbReference type="GO" id="GO:0000139">
    <property type="term" value="C:Golgi membrane"/>
    <property type="evidence" value="ECO:0007669"/>
    <property type="project" value="UniProtKB-SubCell"/>
</dbReference>
<dbReference type="GO" id="GO:0007030">
    <property type="term" value="P:Golgi organization"/>
    <property type="evidence" value="ECO:0007669"/>
    <property type="project" value="TreeGrafter"/>
</dbReference>
<dbReference type="FunFam" id="2.30.42.10:FF:000056">
    <property type="entry name" value="Golgi reassembly-stacking protein 2 isoform 1"/>
    <property type="match status" value="1"/>
</dbReference>
<comment type="subcellular location">
    <subcellularLocation>
        <location evidence="1">Golgi apparatus membrane</location>
    </subcellularLocation>
</comment>
<comment type="caution">
    <text evidence="8">The sequence shown here is derived from an EMBL/GenBank/DDBJ whole genome shotgun (WGS) entry which is preliminary data.</text>
</comment>
<keyword evidence="5" id="KW-0472">Membrane</keyword>
<dbReference type="EMBL" id="KZ309280">
    <property type="protein sequence ID" value="KAG8238080.1"/>
    <property type="molecule type" value="Genomic_DNA"/>
</dbReference>
<dbReference type="Pfam" id="PF04495">
    <property type="entry name" value="GRASP55_65"/>
    <property type="match status" value="2"/>
</dbReference>
<dbReference type="InterPro" id="IPR007583">
    <property type="entry name" value="GRASP55_65"/>
</dbReference>
<evidence type="ECO:0000256" key="4">
    <source>
        <dbReference type="ARBA" id="ARBA00023034"/>
    </source>
</evidence>
<dbReference type="InterPro" id="IPR036034">
    <property type="entry name" value="PDZ_sf"/>
</dbReference>
<dbReference type="AlphaFoldDB" id="A0A8K0KQS3"/>
<comment type="similarity">
    <text evidence="2">Belongs to the GORASP family.</text>
</comment>
<dbReference type="PANTHER" id="PTHR12893">
    <property type="entry name" value="GOLGI REASSEMBLY STACKING PROTEIN GRASP"/>
    <property type="match status" value="1"/>
</dbReference>
<dbReference type="PROSITE" id="PS51865">
    <property type="entry name" value="PDZ_GRASP"/>
    <property type="match status" value="2"/>
</dbReference>
<dbReference type="Proteomes" id="UP000792457">
    <property type="component" value="Unassembled WGS sequence"/>
</dbReference>
<organism evidence="8 9">
    <name type="scientific">Ladona fulva</name>
    <name type="common">Scarce chaser dragonfly</name>
    <name type="synonym">Libellula fulva</name>
    <dbReference type="NCBI Taxonomy" id="123851"/>
    <lineage>
        <taxon>Eukaryota</taxon>
        <taxon>Metazoa</taxon>
        <taxon>Ecdysozoa</taxon>
        <taxon>Arthropoda</taxon>
        <taxon>Hexapoda</taxon>
        <taxon>Insecta</taxon>
        <taxon>Pterygota</taxon>
        <taxon>Palaeoptera</taxon>
        <taxon>Odonata</taxon>
        <taxon>Epiprocta</taxon>
        <taxon>Anisoptera</taxon>
        <taxon>Libelluloidea</taxon>
        <taxon>Libellulidae</taxon>
        <taxon>Ladona</taxon>
    </lineage>
</organism>
<dbReference type="PANTHER" id="PTHR12893:SF0">
    <property type="entry name" value="GRASP65"/>
    <property type="match status" value="1"/>
</dbReference>
<reference evidence="8" key="2">
    <citation type="submission" date="2017-10" db="EMBL/GenBank/DDBJ databases">
        <title>Ladona fulva Genome sequencing and assembly.</title>
        <authorList>
            <person name="Murali S."/>
            <person name="Richards S."/>
            <person name="Bandaranaike D."/>
            <person name="Bellair M."/>
            <person name="Blankenburg K."/>
            <person name="Chao H."/>
            <person name="Dinh H."/>
            <person name="Doddapaneni H."/>
            <person name="Dugan-Rocha S."/>
            <person name="Elkadiri S."/>
            <person name="Gnanaolivu R."/>
            <person name="Hernandez B."/>
            <person name="Skinner E."/>
            <person name="Javaid M."/>
            <person name="Lee S."/>
            <person name="Li M."/>
            <person name="Ming W."/>
            <person name="Munidasa M."/>
            <person name="Muniz J."/>
            <person name="Nguyen L."/>
            <person name="Hughes D."/>
            <person name="Osuji N."/>
            <person name="Pu L.-L."/>
            <person name="Puazo M."/>
            <person name="Qu C."/>
            <person name="Quiroz J."/>
            <person name="Raj R."/>
            <person name="Weissenberger G."/>
            <person name="Xin Y."/>
            <person name="Zou X."/>
            <person name="Han Y."/>
            <person name="Worley K."/>
            <person name="Muzny D."/>
            <person name="Gibbs R."/>
        </authorList>
    </citation>
    <scope>NUCLEOTIDE SEQUENCE</scope>
    <source>
        <strain evidence="8">Sampled in the wild</strain>
    </source>
</reference>
<evidence type="ECO:0000256" key="6">
    <source>
        <dbReference type="SAM" id="MobiDB-lite"/>
    </source>
</evidence>
<gene>
    <name evidence="8" type="ORF">J437_LFUL018098</name>
</gene>
<feature type="compositionally biased region" description="Pro residues" evidence="6">
    <location>
        <begin position="175"/>
        <end position="186"/>
    </location>
</feature>
<evidence type="ECO:0000256" key="3">
    <source>
        <dbReference type="ARBA" id="ARBA00022737"/>
    </source>
</evidence>
<keyword evidence="3" id="KW-0677">Repeat</keyword>
<sequence length="385" mass="41518">MAAGEKSEQWLLHFCAPTGRIRSAKTLPHLASDGFGKSLNRSILTRIDLFSLIEAHEGRALKLYVYNTQEDACREVTITPNGGWGGEGSVGCGIGYGYLHRIPLRNSHDTKKRLTKAIYPTTTAHSVSNPSAPAVAVPSAPHPANSGASTTTGPSPPPGGFQQSFSAPSTEMGHFPPPMGLPPPNPVANGSPGQQAGLEPFFDFIVSIGNKRLDQDNEGLKEALQESIGKEVKLSVYSSKTQSVREVVAKPEDGWGGHGLLGLSIRLIPFTTAASVQGTATATDSWNASGHHSDIPAWNASNNRLHVCHQLLLPADAGVSRQPASALKYRHHADRLLGRCHLKGADQFKVVQKTVSLFVLFVFCGKTFSSEFLLQIRDQRHHFHY</sequence>
<evidence type="ECO:0000313" key="8">
    <source>
        <dbReference type="EMBL" id="KAG8238080.1"/>
    </source>
</evidence>
<evidence type="ECO:0000313" key="9">
    <source>
        <dbReference type="Proteomes" id="UP000792457"/>
    </source>
</evidence>
<evidence type="ECO:0000256" key="5">
    <source>
        <dbReference type="ARBA" id="ARBA00023136"/>
    </source>
</evidence>
<dbReference type="Gene3D" id="2.30.42.10">
    <property type="match status" value="2"/>
</dbReference>
<proteinExistence type="inferred from homology"/>
<protein>
    <recommendedName>
        <fullName evidence="7">PDZ GRASP-type domain-containing protein</fullName>
    </recommendedName>
</protein>
<evidence type="ECO:0000256" key="2">
    <source>
        <dbReference type="ARBA" id="ARBA00007144"/>
    </source>
</evidence>
<dbReference type="OrthoDB" id="3318at2759"/>
<accession>A0A8K0KQS3</accession>
<evidence type="ECO:0000256" key="1">
    <source>
        <dbReference type="ARBA" id="ARBA00004394"/>
    </source>
</evidence>
<dbReference type="InterPro" id="IPR024958">
    <property type="entry name" value="GRASP_PDZ"/>
</dbReference>
<keyword evidence="9" id="KW-1185">Reference proteome</keyword>
<feature type="domain" description="PDZ GRASP-type" evidence="7">
    <location>
        <begin position="180"/>
        <end position="270"/>
    </location>
</feature>
<evidence type="ECO:0000259" key="7">
    <source>
        <dbReference type="PROSITE" id="PS51865"/>
    </source>
</evidence>
<feature type="region of interest" description="Disordered" evidence="6">
    <location>
        <begin position="121"/>
        <end position="194"/>
    </location>
</feature>
<feature type="compositionally biased region" description="Low complexity" evidence="6">
    <location>
        <begin position="124"/>
        <end position="153"/>
    </location>
</feature>
<reference evidence="8" key="1">
    <citation type="submission" date="2013-04" db="EMBL/GenBank/DDBJ databases">
        <authorList>
            <person name="Qu J."/>
            <person name="Murali S.C."/>
            <person name="Bandaranaike D."/>
            <person name="Bellair M."/>
            <person name="Blankenburg K."/>
            <person name="Chao H."/>
            <person name="Dinh H."/>
            <person name="Doddapaneni H."/>
            <person name="Downs B."/>
            <person name="Dugan-Rocha S."/>
            <person name="Elkadiri S."/>
            <person name="Gnanaolivu R.D."/>
            <person name="Hernandez B."/>
            <person name="Javaid M."/>
            <person name="Jayaseelan J.C."/>
            <person name="Lee S."/>
            <person name="Li M."/>
            <person name="Ming W."/>
            <person name="Munidasa M."/>
            <person name="Muniz J."/>
            <person name="Nguyen L."/>
            <person name="Ongeri F."/>
            <person name="Osuji N."/>
            <person name="Pu L.-L."/>
            <person name="Puazo M."/>
            <person name="Qu C."/>
            <person name="Quiroz J."/>
            <person name="Raj R."/>
            <person name="Weissenberger G."/>
            <person name="Xin Y."/>
            <person name="Zou X."/>
            <person name="Han Y."/>
            <person name="Richards S."/>
            <person name="Worley K."/>
            <person name="Muzny D."/>
            <person name="Gibbs R."/>
        </authorList>
    </citation>
    <scope>NUCLEOTIDE SEQUENCE</scope>
    <source>
        <strain evidence="8">Sampled in the wild</strain>
    </source>
</reference>
<feature type="domain" description="PDZ GRASP-type" evidence="7">
    <location>
        <begin position="8"/>
        <end position="99"/>
    </location>
</feature>
<keyword evidence="4" id="KW-0333">Golgi apparatus</keyword>
<name>A0A8K0KQS3_LADFU</name>